<geneLocation type="plasmid" evidence="1 2">
    <name>pDMC1</name>
</geneLocation>
<dbReference type="AlphaFoldDB" id="C4XUM9"/>
<gene>
    <name evidence="1" type="ordered locus">DMR_p1_00640</name>
</gene>
<dbReference type="OrthoDB" id="5357585at2"/>
<dbReference type="RefSeq" id="WP_012750663.1">
    <property type="nucleotide sequence ID" value="NC_012797.1"/>
</dbReference>
<protein>
    <submittedName>
        <fullName evidence="1">Uncharacterized protein</fullName>
    </submittedName>
</protein>
<reference evidence="1 2" key="1">
    <citation type="journal article" date="2009" name="Genome Res.">
        <title>Whole genome sequence of Desulfovibrio magneticus strain RS-1 revealed common gene clusters in magnetotactic bacteria.</title>
        <authorList>
            <person name="Nakazawa H."/>
            <person name="Arakaki A."/>
            <person name="Narita-Yamada S."/>
            <person name="Yashiro I."/>
            <person name="Jinno K."/>
            <person name="Aoki N."/>
            <person name="Tsuruyama A."/>
            <person name="Okamura Y."/>
            <person name="Tanikawa S."/>
            <person name="Fujita N."/>
            <person name="Takeyama H."/>
            <person name="Matsunaga T."/>
        </authorList>
    </citation>
    <scope>NUCLEOTIDE SEQUENCE [LARGE SCALE GENOMIC DNA]</scope>
    <source>
        <strain evidence="2">ATCC 700980 / DSM 13731 / RS-1</strain>
    </source>
</reference>
<dbReference type="HOGENOM" id="CLU_1101297_0_0_7"/>
<organism evidence="1 2">
    <name type="scientific">Solidesulfovibrio magneticus (strain ATCC 700980 / DSM 13731 / RS-1)</name>
    <name type="common">Desulfovibrio magneticus</name>
    <dbReference type="NCBI Taxonomy" id="573370"/>
    <lineage>
        <taxon>Bacteria</taxon>
        <taxon>Pseudomonadati</taxon>
        <taxon>Thermodesulfobacteriota</taxon>
        <taxon>Desulfovibrionia</taxon>
        <taxon>Desulfovibrionales</taxon>
        <taxon>Desulfovibrionaceae</taxon>
        <taxon>Solidesulfovibrio</taxon>
    </lineage>
</organism>
<dbReference type="Proteomes" id="UP000009071">
    <property type="component" value="Plasmid pDMC1"/>
</dbReference>
<keyword evidence="1" id="KW-0614">Plasmid</keyword>
<name>C4XUM9_SOLM1</name>
<accession>C4XUM9</accession>
<evidence type="ECO:0000313" key="2">
    <source>
        <dbReference type="Proteomes" id="UP000009071"/>
    </source>
</evidence>
<dbReference type="EMBL" id="AP010905">
    <property type="protein sequence ID" value="BAH73480.1"/>
    <property type="molecule type" value="Genomic_DNA"/>
</dbReference>
<proteinExistence type="predicted"/>
<dbReference type="eggNOG" id="ENOG50341SB">
    <property type="taxonomic scope" value="Bacteria"/>
</dbReference>
<evidence type="ECO:0000313" key="1">
    <source>
        <dbReference type="EMBL" id="BAH73480.1"/>
    </source>
</evidence>
<keyword evidence="2" id="KW-1185">Reference proteome</keyword>
<sequence>MSVNWAAIAEARHVAVKDCWTTCDGYCCKNFLAGELSLPDADKVIVPYLPGEFAYQQTLGGLPESVRAVRQTYVLPDGRPWNVDFLHCTAKGRCDGLFYKPLVCRIYPYFPLVDLAGSIRGFEYCSLMDLFHAGPDAHPCTLARELGQAVQDGLRRSLAPALRFPEIIFAFAMFERIVTALRRAVPGVLDGEPGSEGRGRFLRAYQWQVFSRKPWATPAFAEETAALYAAMTRRHGPLDLA</sequence>
<dbReference type="KEGG" id="dma:DMR_p1_00640"/>